<dbReference type="Pfam" id="PF12802">
    <property type="entry name" value="MarR_2"/>
    <property type="match status" value="1"/>
</dbReference>
<protein>
    <submittedName>
        <fullName evidence="2">MarR family transcriptional regulator</fullName>
    </submittedName>
</protein>
<dbReference type="EMBL" id="JAGEPF010000015">
    <property type="protein sequence ID" value="MBO2460722.1"/>
    <property type="molecule type" value="Genomic_DNA"/>
</dbReference>
<dbReference type="SMART" id="SM00347">
    <property type="entry name" value="HTH_MARR"/>
    <property type="match status" value="1"/>
</dbReference>
<reference evidence="2 3" key="1">
    <citation type="submission" date="2021-03" db="EMBL/GenBank/DDBJ databases">
        <title>Actinomadura violae sp. nov., isolated from lichen in Thailand.</title>
        <authorList>
            <person name="Kanchanasin P."/>
            <person name="Saeng-In P."/>
            <person name="Phongsopitanun W."/>
            <person name="Yuki M."/>
            <person name="Kudo T."/>
            <person name="Ohkuma M."/>
            <person name="Tanasupawat S."/>
        </authorList>
    </citation>
    <scope>NUCLEOTIDE SEQUENCE [LARGE SCALE GENOMIC DNA]</scope>
    <source>
        <strain evidence="2 3">LCR2-06</strain>
    </source>
</reference>
<evidence type="ECO:0000313" key="3">
    <source>
        <dbReference type="Proteomes" id="UP000680206"/>
    </source>
</evidence>
<dbReference type="InterPro" id="IPR039422">
    <property type="entry name" value="MarR/SlyA-like"/>
</dbReference>
<evidence type="ECO:0000313" key="2">
    <source>
        <dbReference type="EMBL" id="MBO2460722.1"/>
    </source>
</evidence>
<name>A0ABS3RVF6_9ACTN</name>
<keyword evidence="3" id="KW-1185">Reference proteome</keyword>
<dbReference type="PROSITE" id="PS50995">
    <property type="entry name" value="HTH_MARR_2"/>
    <property type="match status" value="1"/>
</dbReference>
<dbReference type="PANTHER" id="PTHR33164:SF104">
    <property type="entry name" value="TRANSCRIPTIONAL REGULATORY PROTEIN"/>
    <property type="match status" value="1"/>
</dbReference>
<dbReference type="InterPro" id="IPR036390">
    <property type="entry name" value="WH_DNA-bd_sf"/>
</dbReference>
<dbReference type="Proteomes" id="UP000680206">
    <property type="component" value="Unassembled WGS sequence"/>
</dbReference>
<accession>A0ABS3RVF6</accession>
<evidence type="ECO:0000259" key="1">
    <source>
        <dbReference type="PROSITE" id="PS50995"/>
    </source>
</evidence>
<feature type="domain" description="HTH marR-type" evidence="1">
    <location>
        <begin position="1"/>
        <end position="156"/>
    </location>
</feature>
<dbReference type="InterPro" id="IPR000835">
    <property type="entry name" value="HTH_MarR-typ"/>
</dbReference>
<sequence length="167" mass="18335">MEDVVAEVVRQWRAVDPGLDTSPLEVIGRITRCAALLQQAQEGPLGREGLVRPEFDVLTALRRLGPGVTPTRLARETFSSGAAVTKRVRRLQERGLVERRPDERDRRVQHLALTADGRALIDRIMPDQVAYESALLSGMPAERRDELAGALAELLVVLEGRLGGLIG</sequence>
<dbReference type="PANTHER" id="PTHR33164">
    <property type="entry name" value="TRANSCRIPTIONAL REGULATOR, MARR FAMILY"/>
    <property type="match status" value="1"/>
</dbReference>
<proteinExistence type="predicted"/>
<comment type="caution">
    <text evidence="2">The sequence shown here is derived from an EMBL/GenBank/DDBJ whole genome shotgun (WGS) entry which is preliminary data.</text>
</comment>
<gene>
    <name evidence="2" type="ORF">J4709_24360</name>
</gene>
<dbReference type="RefSeq" id="WP_208244115.1">
    <property type="nucleotide sequence ID" value="NZ_JAGEPF010000015.1"/>
</dbReference>
<dbReference type="SUPFAM" id="SSF46785">
    <property type="entry name" value="Winged helix' DNA-binding domain"/>
    <property type="match status" value="1"/>
</dbReference>
<dbReference type="Gene3D" id="1.10.10.10">
    <property type="entry name" value="Winged helix-like DNA-binding domain superfamily/Winged helix DNA-binding domain"/>
    <property type="match status" value="1"/>
</dbReference>
<dbReference type="InterPro" id="IPR036388">
    <property type="entry name" value="WH-like_DNA-bd_sf"/>
</dbReference>
<dbReference type="PRINTS" id="PR00598">
    <property type="entry name" value="HTHMARR"/>
</dbReference>
<organism evidence="2 3">
    <name type="scientific">Actinomadura violacea</name>
    <dbReference type="NCBI Taxonomy" id="2819934"/>
    <lineage>
        <taxon>Bacteria</taxon>
        <taxon>Bacillati</taxon>
        <taxon>Actinomycetota</taxon>
        <taxon>Actinomycetes</taxon>
        <taxon>Streptosporangiales</taxon>
        <taxon>Thermomonosporaceae</taxon>
        <taxon>Actinomadura</taxon>
    </lineage>
</organism>